<dbReference type="AlphaFoldDB" id="A0A7W6AII9"/>
<comment type="cofactor">
    <cofactor evidence="4">
        <name>Mg(2+)</name>
        <dbReference type="ChEBI" id="CHEBI:18420"/>
    </cofactor>
</comment>
<dbReference type="Gene3D" id="3.40.50.1000">
    <property type="entry name" value="HAD superfamily/HAD-like"/>
    <property type="match status" value="1"/>
</dbReference>
<evidence type="ECO:0000313" key="7">
    <source>
        <dbReference type="Proteomes" id="UP000538670"/>
    </source>
</evidence>
<evidence type="ECO:0000256" key="4">
    <source>
        <dbReference type="RuleBase" id="RU361117"/>
    </source>
</evidence>
<organism evidence="6 7">
    <name type="scientific">Sphingomonas pseudosanguinis</name>
    <dbReference type="NCBI Taxonomy" id="413712"/>
    <lineage>
        <taxon>Bacteria</taxon>
        <taxon>Pseudomonadati</taxon>
        <taxon>Pseudomonadota</taxon>
        <taxon>Alphaproteobacteria</taxon>
        <taxon>Sphingomonadales</taxon>
        <taxon>Sphingomonadaceae</taxon>
        <taxon>Sphingomonas</taxon>
    </lineage>
</organism>
<dbReference type="Pfam" id="PF02358">
    <property type="entry name" value="Trehalose_PPase"/>
    <property type="match status" value="1"/>
</dbReference>
<dbReference type="InterPro" id="IPR023214">
    <property type="entry name" value="HAD_sf"/>
</dbReference>
<sequence>MSASAMLSPMLADLAPPPPRLSATDSLFLDFDGTLVDLADNPEGVHVSTELADRLDALAAHMPGRLAIVSGRSIAQLDALFGPQAEHFTLAGSHGAERRSPEDGHDQPEKPAHLATATDEMRAVAEANDLYFETKSFGAGLHYRRNPDAEPLALREATAIAERHGLTLQPGKMMVEVRLPGDKGQAIETLMQAPAMRGTVPIFFGDDVTDEDGFEAAARLGGAGVLVGPMRDTAARYRLPDVAAVHSWLAQALENAE</sequence>
<comment type="pathway">
    <text evidence="1 4">Glycan biosynthesis; trehalose biosynthesis.</text>
</comment>
<dbReference type="NCBIfam" id="TIGR01484">
    <property type="entry name" value="HAD-SF-IIB"/>
    <property type="match status" value="1"/>
</dbReference>
<evidence type="ECO:0000256" key="5">
    <source>
        <dbReference type="SAM" id="MobiDB-lite"/>
    </source>
</evidence>
<dbReference type="Proteomes" id="UP000538670">
    <property type="component" value="Unassembled WGS sequence"/>
</dbReference>
<dbReference type="GO" id="GO:0004805">
    <property type="term" value="F:trehalose-phosphatase activity"/>
    <property type="evidence" value="ECO:0007669"/>
    <property type="project" value="UniProtKB-EC"/>
</dbReference>
<feature type="region of interest" description="Disordered" evidence="5">
    <location>
        <begin position="92"/>
        <end position="111"/>
    </location>
</feature>
<dbReference type="Gene3D" id="3.30.70.1020">
    <property type="entry name" value="Trehalose-6-phosphate phosphatase related protein, domain 2"/>
    <property type="match status" value="1"/>
</dbReference>
<keyword evidence="7" id="KW-1185">Reference proteome</keyword>
<evidence type="ECO:0000256" key="2">
    <source>
        <dbReference type="ARBA" id="ARBA00008770"/>
    </source>
</evidence>
<name>A0A7W6AII9_9SPHN</name>
<dbReference type="PANTHER" id="PTHR43768:SF3">
    <property type="entry name" value="TREHALOSE 6-PHOSPHATE PHOSPHATASE"/>
    <property type="match status" value="1"/>
</dbReference>
<comment type="function">
    <text evidence="4">Removes the phosphate from trehalose 6-phosphate to produce free trehalose.</text>
</comment>
<dbReference type="NCBIfam" id="TIGR00685">
    <property type="entry name" value="T6PP"/>
    <property type="match status" value="1"/>
</dbReference>
<keyword evidence="4" id="KW-0479">Metal-binding</keyword>
<dbReference type="InterPro" id="IPR044651">
    <property type="entry name" value="OTSB-like"/>
</dbReference>
<dbReference type="GO" id="GO:0005992">
    <property type="term" value="P:trehalose biosynthetic process"/>
    <property type="evidence" value="ECO:0007669"/>
    <property type="project" value="UniProtKB-UniPathway"/>
</dbReference>
<evidence type="ECO:0000313" key="6">
    <source>
        <dbReference type="EMBL" id="MBB3881141.1"/>
    </source>
</evidence>
<feature type="compositionally biased region" description="Basic and acidic residues" evidence="5">
    <location>
        <begin position="95"/>
        <end position="111"/>
    </location>
</feature>
<dbReference type="GO" id="GO:0046872">
    <property type="term" value="F:metal ion binding"/>
    <property type="evidence" value="ECO:0007669"/>
    <property type="project" value="UniProtKB-KW"/>
</dbReference>
<proteinExistence type="inferred from homology"/>
<keyword evidence="3 4" id="KW-0378">Hydrolase</keyword>
<dbReference type="SUPFAM" id="SSF56784">
    <property type="entry name" value="HAD-like"/>
    <property type="match status" value="1"/>
</dbReference>
<dbReference type="PANTHER" id="PTHR43768">
    <property type="entry name" value="TREHALOSE 6-PHOSPHATE PHOSPHATASE"/>
    <property type="match status" value="1"/>
</dbReference>
<dbReference type="UniPathway" id="UPA00299"/>
<keyword evidence="4" id="KW-0460">Magnesium</keyword>
<dbReference type="InterPro" id="IPR006379">
    <property type="entry name" value="HAD-SF_hydro_IIB"/>
</dbReference>
<comment type="caution">
    <text evidence="6">The sequence shown here is derived from an EMBL/GenBank/DDBJ whole genome shotgun (WGS) entry which is preliminary data.</text>
</comment>
<dbReference type="InterPro" id="IPR003337">
    <property type="entry name" value="Trehalose_PPase"/>
</dbReference>
<evidence type="ECO:0000256" key="1">
    <source>
        <dbReference type="ARBA" id="ARBA00005199"/>
    </source>
</evidence>
<dbReference type="RefSeq" id="WP_240455961.1">
    <property type="nucleotide sequence ID" value="NZ_JACIDH010000035.1"/>
</dbReference>
<dbReference type="InterPro" id="IPR036412">
    <property type="entry name" value="HAD-like_sf"/>
</dbReference>
<protein>
    <recommendedName>
        <fullName evidence="4">Trehalose 6-phosphate phosphatase</fullName>
        <ecNumber evidence="4">3.1.3.12</ecNumber>
    </recommendedName>
</protein>
<dbReference type="CDD" id="cd01627">
    <property type="entry name" value="HAD_TPP"/>
    <property type="match status" value="1"/>
</dbReference>
<accession>A0A7W6AII9</accession>
<dbReference type="EMBL" id="JACIDH010000035">
    <property type="protein sequence ID" value="MBB3881141.1"/>
    <property type="molecule type" value="Genomic_DNA"/>
</dbReference>
<comment type="catalytic activity">
    <reaction evidence="4">
        <text>alpha,alpha-trehalose 6-phosphate + H2O = alpha,alpha-trehalose + phosphate</text>
        <dbReference type="Rhea" id="RHEA:23420"/>
        <dbReference type="ChEBI" id="CHEBI:15377"/>
        <dbReference type="ChEBI" id="CHEBI:16551"/>
        <dbReference type="ChEBI" id="CHEBI:43474"/>
        <dbReference type="ChEBI" id="CHEBI:58429"/>
        <dbReference type="EC" id="3.1.3.12"/>
    </reaction>
</comment>
<evidence type="ECO:0000256" key="3">
    <source>
        <dbReference type="ARBA" id="ARBA00022801"/>
    </source>
</evidence>
<gene>
    <name evidence="6" type="ORF">GGR48_003597</name>
</gene>
<reference evidence="6 7" key="1">
    <citation type="submission" date="2020-08" db="EMBL/GenBank/DDBJ databases">
        <title>Genomic Encyclopedia of Type Strains, Phase IV (KMG-IV): sequencing the most valuable type-strain genomes for metagenomic binning, comparative biology and taxonomic classification.</title>
        <authorList>
            <person name="Goeker M."/>
        </authorList>
    </citation>
    <scope>NUCLEOTIDE SEQUENCE [LARGE SCALE GENOMIC DNA]</scope>
    <source>
        <strain evidence="6 7">DSM 19512</strain>
    </source>
</reference>
<dbReference type="EC" id="3.1.3.12" evidence="4"/>
<comment type="similarity">
    <text evidence="2 4">Belongs to the trehalose phosphatase family.</text>
</comment>